<keyword evidence="2" id="KW-1185">Reference proteome</keyword>
<evidence type="ECO:0000313" key="2">
    <source>
        <dbReference type="Proteomes" id="UP000799118"/>
    </source>
</evidence>
<dbReference type="AlphaFoldDB" id="A0A6A4I1C5"/>
<proteinExistence type="predicted"/>
<dbReference type="Proteomes" id="UP000799118">
    <property type="component" value="Unassembled WGS sequence"/>
</dbReference>
<evidence type="ECO:0000313" key="1">
    <source>
        <dbReference type="EMBL" id="KAE9403007.1"/>
    </source>
</evidence>
<name>A0A6A4I1C5_9AGAR</name>
<dbReference type="EMBL" id="ML769429">
    <property type="protein sequence ID" value="KAE9403007.1"/>
    <property type="molecule type" value="Genomic_DNA"/>
</dbReference>
<gene>
    <name evidence="1" type="ORF">BT96DRAFT_936727</name>
</gene>
<sequence length="333" mass="37630">MPLLMTMRRMKNPEPLPVTQGALEVLTEKARTQNIQTQVLVPASSDPAAPTEKEQEHASIIFDFCYQLDGLKSSKGNGQCTIKVHPLTWFRKKKPLPRRLPTRQFIELCSEIFKMVNKVIREDLKLQDSSRSKASAMEEQVKEEQQILLENATFSKVKGYTKQITAGDKISDRYFLGYSIVNVVLDSFGAAESTLKEKGATVLRVLDEKLAKKYALNWGTKIYNRDKEYAILYAIPGGALQTGGFQKHPLLKFLSQMTVILLAGQHRKLAKKIQLSDTLKLYHAMVQVMSLKGPGNMSAEEMAMFAESDKKIKQYGVWATKWYDIDLMCKDGA</sequence>
<accession>A0A6A4I1C5</accession>
<protein>
    <submittedName>
        <fullName evidence="1">Uncharacterized protein</fullName>
    </submittedName>
</protein>
<organism evidence="1 2">
    <name type="scientific">Gymnopus androsaceus JB14</name>
    <dbReference type="NCBI Taxonomy" id="1447944"/>
    <lineage>
        <taxon>Eukaryota</taxon>
        <taxon>Fungi</taxon>
        <taxon>Dikarya</taxon>
        <taxon>Basidiomycota</taxon>
        <taxon>Agaricomycotina</taxon>
        <taxon>Agaricomycetes</taxon>
        <taxon>Agaricomycetidae</taxon>
        <taxon>Agaricales</taxon>
        <taxon>Marasmiineae</taxon>
        <taxon>Omphalotaceae</taxon>
        <taxon>Gymnopus</taxon>
    </lineage>
</organism>
<reference evidence="1" key="1">
    <citation type="journal article" date="2019" name="Environ. Microbiol.">
        <title>Fungal ecological strategies reflected in gene transcription - a case study of two litter decomposers.</title>
        <authorList>
            <person name="Barbi F."/>
            <person name="Kohler A."/>
            <person name="Barry K."/>
            <person name="Baskaran P."/>
            <person name="Daum C."/>
            <person name="Fauchery L."/>
            <person name="Ihrmark K."/>
            <person name="Kuo A."/>
            <person name="LaButti K."/>
            <person name="Lipzen A."/>
            <person name="Morin E."/>
            <person name="Grigoriev I.V."/>
            <person name="Henrissat B."/>
            <person name="Lindahl B."/>
            <person name="Martin F."/>
        </authorList>
    </citation>
    <scope>NUCLEOTIDE SEQUENCE</scope>
    <source>
        <strain evidence="1">JB14</strain>
    </source>
</reference>
<dbReference type="OrthoDB" id="10683384at2759"/>